<keyword evidence="3" id="KW-1185">Reference proteome</keyword>
<dbReference type="InterPro" id="IPR018547">
    <property type="entry name" value="AbiEi_C"/>
</dbReference>
<proteinExistence type="predicted"/>
<evidence type="ECO:0000313" key="2">
    <source>
        <dbReference type="EMBL" id="RIQ23274.1"/>
    </source>
</evidence>
<protein>
    <recommendedName>
        <fullName evidence="1">AbiEi antitoxin C-terminal domain-containing protein</fullName>
    </recommendedName>
</protein>
<dbReference type="EMBL" id="QUAL01000123">
    <property type="protein sequence ID" value="RIQ23274.1"/>
    <property type="molecule type" value="Genomic_DNA"/>
</dbReference>
<dbReference type="AlphaFoldDB" id="A0A418KRF7"/>
<dbReference type="Pfam" id="PF09407">
    <property type="entry name" value="AbiEi_1"/>
    <property type="match status" value="1"/>
</dbReference>
<dbReference type="InterPro" id="IPR011335">
    <property type="entry name" value="Restrct_endonuc-II-like"/>
</dbReference>
<reference evidence="2 3" key="1">
    <citation type="submission" date="2018-09" db="EMBL/GenBank/DDBJ databases">
        <title>Isolation, diversity and antifungal activity of actinobacteria from wheat.</title>
        <authorList>
            <person name="Han C."/>
        </authorList>
    </citation>
    <scope>NUCLEOTIDE SEQUENCE [LARGE SCALE GENOMIC DNA]</scope>
    <source>
        <strain evidence="2 3">NEAU-YY265</strain>
    </source>
</reference>
<dbReference type="SUPFAM" id="SSF52980">
    <property type="entry name" value="Restriction endonuclease-like"/>
    <property type="match status" value="1"/>
</dbReference>
<dbReference type="Proteomes" id="UP000284057">
    <property type="component" value="Unassembled WGS sequence"/>
</dbReference>
<dbReference type="OrthoDB" id="3173471at2"/>
<sequence length="256" mass="28733">MYVEREQPVDGEQAVRAVMLALPEEAALYGASAAAWYGLPVEAPADVQIIVPRGTVPRRRPGLEPHEGLGSDDAIVHRGIRVTTPERTWLDLSVRLDDAELVVVGDAMVARGLTTPQRLVERADAARRRRGIVRARSLARLVRDRVDSPQETRLRLILTHHGGLPEPAVNPAVADDHGGWIGRPDLAYEDAKVAIQYEGDVHRTKAKRWRADIARDEVLRDHGWEVVRVTADDLIHRSRLCDRVRRAIDRQRRRTG</sequence>
<gene>
    <name evidence="2" type="ORF">DY240_12660</name>
</gene>
<accession>A0A418KRF7</accession>
<evidence type="ECO:0000259" key="1">
    <source>
        <dbReference type="Pfam" id="PF09407"/>
    </source>
</evidence>
<dbReference type="RefSeq" id="WP_119660242.1">
    <property type="nucleotide sequence ID" value="NZ_QUAL01000123.1"/>
</dbReference>
<organism evidence="2 3">
    <name type="scientific">Jiangella rhizosphaerae</name>
    <dbReference type="NCBI Taxonomy" id="2293569"/>
    <lineage>
        <taxon>Bacteria</taxon>
        <taxon>Bacillati</taxon>
        <taxon>Actinomycetota</taxon>
        <taxon>Actinomycetes</taxon>
        <taxon>Jiangellales</taxon>
        <taxon>Jiangellaceae</taxon>
        <taxon>Jiangella</taxon>
    </lineage>
</organism>
<name>A0A418KRF7_9ACTN</name>
<evidence type="ECO:0000313" key="3">
    <source>
        <dbReference type="Proteomes" id="UP000284057"/>
    </source>
</evidence>
<comment type="caution">
    <text evidence="2">The sequence shown here is derived from an EMBL/GenBank/DDBJ whole genome shotgun (WGS) entry which is preliminary data.</text>
</comment>
<feature type="domain" description="AbiEi antitoxin C-terminal" evidence="1">
    <location>
        <begin position="30"/>
        <end position="138"/>
    </location>
</feature>
<dbReference type="Gene3D" id="3.40.960.10">
    <property type="entry name" value="VSR Endonuclease"/>
    <property type="match status" value="1"/>
</dbReference>